<dbReference type="InterPro" id="IPR015422">
    <property type="entry name" value="PyrdxlP-dep_Trfase_small"/>
</dbReference>
<evidence type="ECO:0000256" key="6">
    <source>
        <dbReference type="PIRSR" id="PIRSR602129-50"/>
    </source>
</evidence>
<comment type="similarity">
    <text evidence="2 7">Belongs to the group II decarboxylase family.</text>
</comment>
<dbReference type="Proteomes" id="UP000676409">
    <property type="component" value="Chromosome"/>
</dbReference>
<dbReference type="Gene3D" id="3.40.640.10">
    <property type="entry name" value="Type I PLP-dependent aspartate aminotransferase-like (Major domain)"/>
    <property type="match status" value="1"/>
</dbReference>
<keyword evidence="4 6" id="KW-0663">Pyridoxal phosphate</keyword>
<dbReference type="EMBL" id="CP073078">
    <property type="protein sequence ID" value="QUD86018.1"/>
    <property type="molecule type" value="Genomic_DNA"/>
</dbReference>
<dbReference type="SUPFAM" id="SSF53383">
    <property type="entry name" value="PLP-dependent transferases"/>
    <property type="match status" value="1"/>
</dbReference>
<dbReference type="InterPro" id="IPR002129">
    <property type="entry name" value="PyrdxlP-dep_de-COase"/>
</dbReference>
<reference evidence="8" key="1">
    <citation type="submission" date="2021-04" db="EMBL/GenBank/DDBJ databases">
        <title>The complete genome sequence of Caulobacter sp. S6.</title>
        <authorList>
            <person name="Tang Y."/>
            <person name="Ouyang W."/>
            <person name="Liu Q."/>
            <person name="Huang B."/>
            <person name="Guo Z."/>
            <person name="Lei P."/>
        </authorList>
    </citation>
    <scope>NUCLEOTIDE SEQUENCE</scope>
    <source>
        <strain evidence="8">S6</strain>
    </source>
</reference>
<dbReference type="PROSITE" id="PS00392">
    <property type="entry name" value="DDC_GAD_HDC_YDC"/>
    <property type="match status" value="1"/>
</dbReference>
<gene>
    <name evidence="8" type="ORF">KCG34_12965</name>
</gene>
<evidence type="ECO:0000313" key="9">
    <source>
        <dbReference type="Proteomes" id="UP000676409"/>
    </source>
</evidence>
<dbReference type="Pfam" id="PF00282">
    <property type="entry name" value="Pyridoxal_deC"/>
    <property type="match status" value="1"/>
</dbReference>
<organism evidence="8 9">
    <name type="scientific">Phenylobacterium montanum</name>
    <dbReference type="NCBI Taxonomy" id="2823693"/>
    <lineage>
        <taxon>Bacteria</taxon>
        <taxon>Pseudomonadati</taxon>
        <taxon>Pseudomonadota</taxon>
        <taxon>Alphaproteobacteria</taxon>
        <taxon>Caulobacterales</taxon>
        <taxon>Caulobacteraceae</taxon>
        <taxon>Phenylobacterium</taxon>
    </lineage>
</organism>
<dbReference type="Gene3D" id="3.90.1150.10">
    <property type="entry name" value="Aspartate Aminotransferase, domain 1"/>
    <property type="match status" value="1"/>
</dbReference>
<keyword evidence="3" id="KW-0210">Decarboxylase</keyword>
<sequence length="480" mass="51586">MTTSLDPDDWDAVRAEGHRMLDDMLDHLQGLRGQPVWRPIPQAVRDSFHEPPPAGPTPLGDIHRDFLTRILPYGSGNLHPGFMGWVQGAGTPYGMLAEMLAAGLNANLGGRDHVPIAVEREVAGWMRDLMGFPGTAGGQFVTGASMANFIGVILARTRALGAASRRSGLQARPERLTAYASPGAHACVARAMEMAGLGTDHLRLVDVDEDHRVDPRAMAEAISRDRARGLTPFLIVGNAGTVDVGAVDPLDALAELAAAEGCWFHVDGAYGALGVVAPTVAPMLRGIERADSVAFDFHKWGQVPYDAGFILVRDEAESYAAFSQVPAYLSRESRGLAAGAWWPCDTGPDLSRGFRALKTWFTLRAVGANALGEMIDRSCALARELGDMVAAEPELELLAPVQLNIVCFRYRCAEPDRVNPHIVADLQEAGLVAPSLTRVNGHAAIRAALFNHRTERSDIETLVAQVLEFGRQAVQAEAAE</sequence>
<comment type="cofactor">
    <cofactor evidence="1 6 7">
        <name>pyridoxal 5'-phosphate</name>
        <dbReference type="ChEBI" id="CHEBI:597326"/>
    </cofactor>
</comment>
<keyword evidence="9" id="KW-1185">Reference proteome</keyword>
<dbReference type="InterPro" id="IPR015424">
    <property type="entry name" value="PyrdxlP-dep_Trfase"/>
</dbReference>
<dbReference type="PANTHER" id="PTHR11999">
    <property type="entry name" value="GROUP II PYRIDOXAL-5-PHOSPHATE DECARBOXYLASE"/>
    <property type="match status" value="1"/>
</dbReference>
<dbReference type="KEGG" id="caul:KCG34_12965"/>
<proteinExistence type="inferred from homology"/>
<evidence type="ECO:0000256" key="4">
    <source>
        <dbReference type="ARBA" id="ARBA00022898"/>
    </source>
</evidence>
<evidence type="ECO:0000256" key="5">
    <source>
        <dbReference type="ARBA" id="ARBA00023239"/>
    </source>
</evidence>
<dbReference type="PRINTS" id="PR00800">
    <property type="entry name" value="YHDCRBOXLASE"/>
</dbReference>
<dbReference type="GO" id="GO:0030170">
    <property type="term" value="F:pyridoxal phosphate binding"/>
    <property type="evidence" value="ECO:0007669"/>
    <property type="project" value="InterPro"/>
</dbReference>
<dbReference type="PANTHER" id="PTHR11999:SF70">
    <property type="entry name" value="MIP05841P"/>
    <property type="match status" value="1"/>
</dbReference>
<evidence type="ECO:0000256" key="2">
    <source>
        <dbReference type="ARBA" id="ARBA00009533"/>
    </source>
</evidence>
<accession>A0A975FWC8</accession>
<dbReference type="InterPro" id="IPR010977">
    <property type="entry name" value="Aromatic_deC"/>
</dbReference>
<dbReference type="GO" id="GO:0016831">
    <property type="term" value="F:carboxy-lyase activity"/>
    <property type="evidence" value="ECO:0007669"/>
    <property type="project" value="UniProtKB-KW"/>
</dbReference>
<evidence type="ECO:0000256" key="1">
    <source>
        <dbReference type="ARBA" id="ARBA00001933"/>
    </source>
</evidence>
<dbReference type="GO" id="GO:0006520">
    <property type="term" value="P:amino acid metabolic process"/>
    <property type="evidence" value="ECO:0007669"/>
    <property type="project" value="InterPro"/>
</dbReference>
<evidence type="ECO:0000256" key="3">
    <source>
        <dbReference type="ARBA" id="ARBA00022793"/>
    </source>
</evidence>
<name>A0A975FWC8_9CAUL</name>
<evidence type="ECO:0008006" key="10">
    <source>
        <dbReference type="Google" id="ProtNLM"/>
    </source>
</evidence>
<evidence type="ECO:0000313" key="8">
    <source>
        <dbReference type="EMBL" id="QUD86018.1"/>
    </source>
</evidence>
<dbReference type="RefSeq" id="WP_211936070.1">
    <property type="nucleotide sequence ID" value="NZ_CP073078.1"/>
</dbReference>
<dbReference type="AlphaFoldDB" id="A0A975FWC8"/>
<dbReference type="InterPro" id="IPR021115">
    <property type="entry name" value="Pyridoxal-P_BS"/>
</dbReference>
<dbReference type="GO" id="GO:0019752">
    <property type="term" value="P:carboxylic acid metabolic process"/>
    <property type="evidence" value="ECO:0007669"/>
    <property type="project" value="InterPro"/>
</dbReference>
<feature type="modified residue" description="N6-(pyridoxal phosphate)lysine" evidence="6">
    <location>
        <position position="299"/>
    </location>
</feature>
<keyword evidence="5 7" id="KW-0456">Lyase</keyword>
<dbReference type="InterPro" id="IPR015421">
    <property type="entry name" value="PyrdxlP-dep_Trfase_major"/>
</dbReference>
<evidence type="ECO:0000256" key="7">
    <source>
        <dbReference type="RuleBase" id="RU000382"/>
    </source>
</evidence>
<dbReference type="Gene3D" id="1.20.1340.10">
    <property type="entry name" value="dopa decarboxylase, N-terminal domain"/>
    <property type="match status" value="1"/>
</dbReference>
<protein>
    <recommendedName>
        <fullName evidence="10">Cytochrome D ubiquinol oxidase subunit I</fullName>
    </recommendedName>
</protein>